<gene>
    <name evidence="2" type="ORF">DTL3_0578</name>
</gene>
<dbReference type="EMBL" id="LN824141">
    <property type="protein sequence ID" value="CEP77896.1"/>
    <property type="molecule type" value="Genomic_DNA"/>
</dbReference>
<dbReference type="SUPFAM" id="SSF55781">
    <property type="entry name" value="GAF domain-like"/>
    <property type="match status" value="1"/>
</dbReference>
<sequence>MRSVFRDFTDEFFQILTYPKEQWNVFWQKYKQSIDVIEPLMKKQGLSDEEVINIFRKMGRKELDKAYWYRQEIIREFKSEIIGELTKNPDKLQVNRGDYAVYLVCFLGQKPYEFLDSFKGTVIAVDFLYIYLNKDRINPKDLVVEAILNFVSTVPQNTKKADFWVLYDKILTIVTNSNYKTKEEVMQRIVELLSERIDYYNWVGFYLVDNKDKGLLTLGPFVGEPTEHEKIKFGQGICGQAASSKKTFIVGDVTKEENYLSCSPKTKSEIVVPIFDKKGNIVGEIDIDSHQKDAFDQDDKLFLEEIARLITDRFY</sequence>
<dbReference type="AlphaFoldDB" id="A0A0C7NIY9"/>
<protein>
    <submittedName>
        <fullName evidence="2">Putative GAF domain-containing protein</fullName>
    </submittedName>
</protein>
<dbReference type="KEGG" id="dtn:DTL3_0578"/>
<dbReference type="STRING" id="1006576.DTL3_0578"/>
<dbReference type="Proteomes" id="UP000032809">
    <property type="component" value="Chromosome I"/>
</dbReference>
<dbReference type="HOGENOM" id="CLU_882358_0_0_0"/>
<reference evidence="3" key="1">
    <citation type="submission" date="2014-11" db="EMBL/GenBank/DDBJ databases">
        <authorList>
            <person name="Wibberg D."/>
        </authorList>
    </citation>
    <scope>NUCLEOTIDE SEQUENCE [LARGE SCALE GENOMIC DNA]</scope>
    <source>
        <strain evidence="3">L3</strain>
    </source>
</reference>
<evidence type="ECO:0000313" key="3">
    <source>
        <dbReference type="Proteomes" id="UP000032809"/>
    </source>
</evidence>
<name>A0A0C7NIY9_DEFTU</name>
<dbReference type="InterPro" id="IPR029016">
    <property type="entry name" value="GAF-like_dom_sf"/>
</dbReference>
<proteinExistence type="predicted"/>
<dbReference type="Gene3D" id="3.30.450.40">
    <property type="match status" value="1"/>
</dbReference>
<dbReference type="PATRIC" id="fig|1006576.9.peg.564"/>
<evidence type="ECO:0000313" key="2">
    <source>
        <dbReference type="EMBL" id="CEP77896.1"/>
    </source>
</evidence>
<keyword evidence="3" id="KW-1185">Reference proteome</keyword>
<dbReference type="RefSeq" id="WP_045087446.1">
    <property type="nucleotide sequence ID" value="NZ_LN824141.1"/>
</dbReference>
<dbReference type="InterPro" id="IPR003018">
    <property type="entry name" value="GAF"/>
</dbReference>
<evidence type="ECO:0000259" key="1">
    <source>
        <dbReference type="Pfam" id="PF13185"/>
    </source>
</evidence>
<feature type="domain" description="GAF" evidence="1">
    <location>
        <begin position="181"/>
        <end position="311"/>
    </location>
</feature>
<dbReference type="OrthoDB" id="9796252at2"/>
<dbReference type="Pfam" id="PF13185">
    <property type="entry name" value="GAF_2"/>
    <property type="match status" value="1"/>
</dbReference>
<accession>A0A0C7NIY9</accession>
<organism evidence="2 3">
    <name type="scientific">Defluviitoga tunisiensis</name>
    <dbReference type="NCBI Taxonomy" id="1006576"/>
    <lineage>
        <taxon>Bacteria</taxon>
        <taxon>Thermotogati</taxon>
        <taxon>Thermotogota</taxon>
        <taxon>Thermotogae</taxon>
        <taxon>Petrotogales</taxon>
        <taxon>Petrotogaceae</taxon>
        <taxon>Defluviitoga</taxon>
    </lineage>
</organism>